<name>A0ABU5UKG5_NODSP</name>
<dbReference type="RefSeq" id="WP_323244046.1">
    <property type="nucleotide sequence ID" value="NZ_JAYGHK010000003.1"/>
</dbReference>
<dbReference type="EMBL" id="JAYGHK010000003">
    <property type="protein sequence ID" value="MEA5606734.1"/>
    <property type="molecule type" value="Genomic_DNA"/>
</dbReference>
<evidence type="ECO:0000313" key="1">
    <source>
        <dbReference type="EMBL" id="MEA5606734.1"/>
    </source>
</evidence>
<accession>A0ABU5UKG5</accession>
<evidence type="ECO:0000313" key="2">
    <source>
        <dbReference type="Proteomes" id="UP001303285"/>
    </source>
</evidence>
<organism evidence="1 2">
    <name type="scientific">Nodularia spumigena UHCC 0060</name>
    <dbReference type="NCBI Taxonomy" id="3110300"/>
    <lineage>
        <taxon>Bacteria</taxon>
        <taxon>Bacillati</taxon>
        <taxon>Cyanobacteriota</taxon>
        <taxon>Cyanophyceae</taxon>
        <taxon>Nostocales</taxon>
        <taxon>Nodulariaceae</taxon>
        <taxon>Nodularia</taxon>
    </lineage>
</organism>
<gene>
    <name evidence="1" type="ORF">VB695_01285</name>
</gene>
<reference evidence="1 2" key="1">
    <citation type="submission" date="2023-12" db="EMBL/GenBank/DDBJ databases">
        <title>Baltic Sea Cyanobacteria.</title>
        <authorList>
            <person name="Delbaje E."/>
            <person name="Fewer D.P."/>
            <person name="Shishido T.K."/>
        </authorList>
    </citation>
    <scope>NUCLEOTIDE SEQUENCE [LARGE SCALE GENOMIC DNA]</scope>
    <source>
        <strain evidence="1 2">UHCC 0060</strain>
    </source>
</reference>
<dbReference type="Proteomes" id="UP001303285">
    <property type="component" value="Unassembled WGS sequence"/>
</dbReference>
<keyword evidence="2" id="KW-1185">Reference proteome</keyword>
<comment type="caution">
    <text evidence="1">The sequence shown here is derived from an EMBL/GenBank/DDBJ whole genome shotgun (WGS) entry which is preliminary data.</text>
</comment>
<proteinExistence type="predicted"/>
<sequence>MQRDKVSLDIFWLKDDSLEDSDNLPAPDILALEIAEDLGAALELFQGITDNLEGKTEVEVSTNANLIGG</sequence>
<protein>
    <submittedName>
        <fullName evidence="1">Uncharacterized protein</fullName>
    </submittedName>
</protein>